<organism evidence="1 2">
    <name type="scientific">Lactuca saligna</name>
    <name type="common">Willowleaf lettuce</name>
    <dbReference type="NCBI Taxonomy" id="75948"/>
    <lineage>
        <taxon>Eukaryota</taxon>
        <taxon>Viridiplantae</taxon>
        <taxon>Streptophyta</taxon>
        <taxon>Embryophyta</taxon>
        <taxon>Tracheophyta</taxon>
        <taxon>Spermatophyta</taxon>
        <taxon>Magnoliopsida</taxon>
        <taxon>eudicotyledons</taxon>
        <taxon>Gunneridae</taxon>
        <taxon>Pentapetalae</taxon>
        <taxon>asterids</taxon>
        <taxon>campanulids</taxon>
        <taxon>Asterales</taxon>
        <taxon>Asteraceae</taxon>
        <taxon>Cichorioideae</taxon>
        <taxon>Cichorieae</taxon>
        <taxon>Lactucinae</taxon>
        <taxon>Lactuca</taxon>
    </lineage>
</organism>
<dbReference type="AlphaFoldDB" id="A0AA35Z7M0"/>
<dbReference type="Proteomes" id="UP001177003">
    <property type="component" value="Chromosome 5"/>
</dbReference>
<evidence type="ECO:0000313" key="2">
    <source>
        <dbReference type="Proteomes" id="UP001177003"/>
    </source>
</evidence>
<protein>
    <submittedName>
        <fullName evidence="1">Uncharacterized protein</fullName>
    </submittedName>
</protein>
<reference evidence="1" key="1">
    <citation type="submission" date="2023-04" db="EMBL/GenBank/DDBJ databases">
        <authorList>
            <person name="Vijverberg K."/>
            <person name="Xiong W."/>
            <person name="Schranz E."/>
        </authorList>
    </citation>
    <scope>NUCLEOTIDE SEQUENCE</scope>
</reference>
<evidence type="ECO:0000313" key="1">
    <source>
        <dbReference type="EMBL" id="CAI9287134.1"/>
    </source>
</evidence>
<keyword evidence="2" id="KW-1185">Reference proteome</keyword>
<name>A0AA35Z7M0_LACSI</name>
<proteinExistence type="predicted"/>
<accession>A0AA35Z7M0</accession>
<dbReference type="EMBL" id="OX465081">
    <property type="protein sequence ID" value="CAI9287134.1"/>
    <property type="molecule type" value="Genomic_DNA"/>
</dbReference>
<sequence>MVQKPHITHQGVLICEVPVPVSPLSKKRRDEDIAKCLSKKKKTKTRKLVIQDESFGDKVILEAPEITLTKEISYPENTIVIPPEDSIAKSFNEEVRTSEISTNISNMDVNVNMGEGDLNQEAPKSTHGTPVILPIDNVTSTIVSLPPYIIPNTSITSSHTFT</sequence>
<gene>
    <name evidence="1" type="ORF">LSALG_LOCUS26515</name>
</gene>